<gene>
    <name evidence="1" type="ORF">BRLA_c043040</name>
</gene>
<dbReference type="SUPFAM" id="SSF52833">
    <property type="entry name" value="Thioredoxin-like"/>
    <property type="match status" value="1"/>
</dbReference>
<dbReference type="InterPro" id="IPR052565">
    <property type="entry name" value="Glutaredoxin-like_YDR286C"/>
</dbReference>
<sequence length="99" mass="11582">MASEESKRLQSDHIEMILYGRPGCHLCDDVEEHIRRLAEEFPITYKVVDITLDMRLEEKYMFTIPVVEINGLEAFVSVDSVVTEEELRLYLQEKMGKCE</sequence>
<protein>
    <recommendedName>
        <fullName evidence="3">Glutaredoxin</fullName>
    </recommendedName>
</protein>
<dbReference type="STRING" id="1042163.BRLA_c043040"/>
<dbReference type="Proteomes" id="UP000005850">
    <property type="component" value="Chromosome"/>
</dbReference>
<proteinExistence type="predicted"/>
<accession>A0A075R9L1</accession>
<evidence type="ECO:0000313" key="2">
    <source>
        <dbReference type="Proteomes" id="UP000005850"/>
    </source>
</evidence>
<evidence type="ECO:0008006" key="3">
    <source>
        <dbReference type="Google" id="ProtNLM"/>
    </source>
</evidence>
<dbReference type="Gene3D" id="3.40.30.10">
    <property type="entry name" value="Glutaredoxin"/>
    <property type="match status" value="1"/>
</dbReference>
<reference evidence="1 2" key="1">
    <citation type="journal article" date="2011" name="J. Bacteriol.">
        <title>Genome sequence of Brevibacillus laterosporus LMG 15441, a pathogen of invertebrates.</title>
        <authorList>
            <person name="Djukic M."/>
            <person name="Poehlein A."/>
            <person name="Thurmer A."/>
            <person name="Daniel R."/>
        </authorList>
    </citation>
    <scope>NUCLEOTIDE SEQUENCE [LARGE SCALE GENOMIC DNA]</scope>
    <source>
        <strain evidence="1 2">LMG 15441</strain>
    </source>
</reference>
<dbReference type="PANTHER" id="PTHR33558:SF1">
    <property type="entry name" value="GLUTAREDOXIN-LIKE PROTEIN C5ORF63 HOMOLOG"/>
    <property type="match status" value="1"/>
</dbReference>
<dbReference type="InterPro" id="IPR036249">
    <property type="entry name" value="Thioredoxin-like_sf"/>
</dbReference>
<dbReference type="eggNOG" id="COG0695">
    <property type="taxonomic scope" value="Bacteria"/>
</dbReference>
<dbReference type="HOGENOM" id="CLU_125054_2_3_9"/>
<evidence type="ECO:0000313" key="1">
    <source>
        <dbReference type="EMBL" id="AIG28579.1"/>
    </source>
</evidence>
<dbReference type="Pfam" id="PF05768">
    <property type="entry name" value="Glrx-like"/>
    <property type="match status" value="1"/>
</dbReference>
<name>A0A075R9L1_BRELA</name>
<dbReference type="KEGG" id="blr:BRLA_c043040"/>
<dbReference type="EMBL" id="CP007806">
    <property type="protein sequence ID" value="AIG28579.1"/>
    <property type="molecule type" value="Genomic_DNA"/>
</dbReference>
<dbReference type="InterPro" id="IPR008554">
    <property type="entry name" value="Glutaredoxin-like"/>
</dbReference>
<dbReference type="AlphaFoldDB" id="A0A075R9L1"/>
<dbReference type="RefSeq" id="WP_003334389.1">
    <property type="nucleotide sequence ID" value="NZ_CP007806.1"/>
</dbReference>
<keyword evidence="2" id="KW-1185">Reference proteome</keyword>
<dbReference type="PANTHER" id="PTHR33558">
    <property type="entry name" value="GLUTAREDOXIN-LIKE PROTEIN C5ORF63 HOMOLOG"/>
    <property type="match status" value="1"/>
</dbReference>
<organism evidence="1 2">
    <name type="scientific">Brevibacillus laterosporus LMG 15441</name>
    <dbReference type="NCBI Taxonomy" id="1042163"/>
    <lineage>
        <taxon>Bacteria</taxon>
        <taxon>Bacillati</taxon>
        <taxon>Bacillota</taxon>
        <taxon>Bacilli</taxon>
        <taxon>Bacillales</taxon>
        <taxon>Paenibacillaceae</taxon>
        <taxon>Brevibacillus</taxon>
    </lineage>
</organism>